<evidence type="ECO:0000256" key="7">
    <source>
        <dbReference type="ARBA" id="ARBA00037107"/>
    </source>
</evidence>
<dbReference type="InterPro" id="IPR055285">
    <property type="entry name" value="ANKRD13_C"/>
</dbReference>
<feature type="repeat" description="ANK" evidence="8">
    <location>
        <begin position="39"/>
        <end position="71"/>
    </location>
</feature>
<evidence type="ECO:0000256" key="2">
    <source>
        <dbReference type="ARBA" id="ARBA00022737"/>
    </source>
</evidence>
<evidence type="ECO:0000313" key="11">
    <source>
        <dbReference type="Proteomes" id="UP001255856"/>
    </source>
</evidence>
<dbReference type="GO" id="GO:0005789">
    <property type="term" value="C:endoplasmic reticulum membrane"/>
    <property type="evidence" value="ECO:0007669"/>
    <property type="project" value="UniProtKB-SubCell"/>
</dbReference>
<dbReference type="AlphaFoldDB" id="A0AAD9IK93"/>
<dbReference type="InterPro" id="IPR036770">
    <property type="entry name" value="Ankyrin_rpt-contain_sf"/>
</dbReference>
<accession>A0AAD9IK93</accession>
<keyword evidence="11" id="KW-1185">Reference proteome</keyword>
<feature type="domain" description="Ankyrin repeat" evidence="9">
    <location>
        <begin position="157"/>
        <end position="304"/>
    </location>
</feature>
<comment type="caution">
    <text evidence="10">The sequence shown here is derived from an EMBL/GenBank/DDBJ whole genome shotgun (WGS) entry which is preliminary data.</text>
</comment>
<keyword evidence="3" id="KW-0256">Endoplasmic reticulum</keyword>
<evidence type="ECO:0000256" key="1">
    <source>
        <dbReference type="ARBA" id="ARBA00004586"/>
    </source>
</evidence>
<protein>
    <recommendedName>
        <fullName evidence="9">Ankyrin repeat domain-containing protein</fullName>
    </recommendedName>
</protein>
<dbReference type="InterPro" id="IPR002110">
    <property type="entry name" value="Ankyrin_rpt"/>
</dbReference>
<dbReference type="SUPFAM" id="SSF48403">
    <property type="entry name" value="Ankyrin repeat"/>
    <property type="match status" value="1"/>
</dbReference>
<dbReference type="InterPro" id="IPR021832">
    <property type="entry name" value="ANKRD13"/>
</dbReference>
<evidence type="ECO:0000256" key="4">
    <source>
        <dbReference type="ARBA" id="ARBA00023043"/>
    </source>
</evidence>
<dbReference type="EMBL" id="JASFZW010000004">
    <property type="protein sequence ID" value="KAK2078744.1"/>
    <property type="molecule type" value="Genomic_DNA"/>
</dbReference>
<evidence type="ECO:0000256" key="8">
    <source>
        <dbReference type="PROSITE-ProRule" id="PRU00023"/>
    </source>
</evidence>
<dbReference type="Gene3D" id="1.25.40.20">
    <property type="entry name" value="Ankyrin repeat-containing domain"/>
    <property type="match status" value="1"/>
</dbReference>
<feature type="domain" description="Ankyrin repeat" evidence="9">
    <location>
        <begin position="331"/>
        <end position="419"/>
    </location>
</feature>
<proteinExistence type="predicted"/>
<name>A0AAD9IK93_PROWI</name>
<dbReference type="Proteomes" id="UP001255856">
    <property type="component" value="Unassembled WGS sequence"/>
</dbReference>
<gene>
    <name evidence="10" type="ORF">QBZ16_003584</name>
</gene>
<reference evidence="10" key="1">
    <citation type="submission" date="2021-01" db="EMBL/GenBank/DDBJ databases">
        <authorList>
            <person name="Eckstrom K.M.E."/>
        </authorList>
    </citation>
    <scope>NUCLEOTIDE SEQUENCE</scope>
    <source>
        <strain evidence="10">UVCC 0001</strain>
    </source>
</reference>
<dbReference type="PANTHER" id="PTHR12447:SF25">
    <property type="entry name" value="ANKYRIN REPEAT DOMAIN-CONTAINING PROTEIN 13C"/>
    <property type="match status" value="1"/>
</dbReference>
<evidence type="ECO:0000259" key="9">
    <source>
        <dbReference type="Pfam" id="PF11904"/>
    </source>
</evidence>
<dbReference type="Pfam" id="PF11904">
    <property type="entry name" value="ANKRD13_C"/>
    <property type="match status" value="2"/>
</dbReference>
<organism evidence="10 11">
    <name type="scientific">Prototheca wickerhamii</name>
    <dbReference type="NCBI Taxonomy" id="3111"/>
    <lineage>
        <taxon>Eukaryota</taxon>
        <taxon>Viridiplantae</taxon>
        <taxon>Chlorophyta</taxon>
        <taxon>core chlorophytes</taxon>
        <taxon>Trebouxiophyceae</taxon>
        <taxon>Chlorellales</taxon>
        <taxon>Chlorellaceae</taxon>
        <taxon>Prototheca</taxon>
    </lineage>
</organism>
<comment type="function">
    <text evidence="7">Acts as a molecular chaperone for G protein-coupled receptors, regulating their biogenesis and exit from the ER.</text>
</comment>
<evidence type="ECO:0000313" key="10">
    <source>
        <dbReference type="EMBL" id="KAK2078744.1"/>
    </source>
</evidence>
<evidence type="ECO:0000256" key="6">
    <source>
        <dbReference type="ARBA" id="ARBA00023186"/>
    </source>
</evidence>
<keyword evidence="5" id="KW-0472">Membrane</keyword>
<dbReference type="PANTHER" id="PTHR12447">
    <property type="entry name" value="ANKYRIN REPEAT DOMAIN-CONTAINING PROTEIN 13"/>
    <property type="match status" value="1"/>
</dbReference>
<evidence type="ECO:0000256" key="5">
    <source>
        <dbReference type="ARBA" id="ARBA00023136"/>
    </source>
</evidence>
<keyword evidence="4 8" id="KW-0040">ANK repeat</keyword>
<keyword evidence="6" id="KW-0143">Chaperone</keyword>
<dbReference type="PROSITE" id="PS50297">
    <property type="entry name" value="ANK_REP_REGION"/>
    <property type="match status" value="1"/>
</dbReference>
<comment type="subcellular location">
    <subcellularLocation>
        <location evidence="1">Endoplasmic reticulum membrane</location>
    </subcellularLocation>
</comment>
<keyword evidence="2" id="KW-0677">Repeat</keyword>
<sequence length="452" mass="50472">MHRETRPAAFAGDADAIQALLGPLDAASRASALAAHDPHGNTALHVAVIARKTAAMEALLAAGAEVGLKNRARWNAMDEAIALDDRAACQLLLLRLRAEWRAKKASKKEQLLTVLRELPDFRLKLKWELGSRMVGALVRRFAPDDTYTITKVGSRLRVDGTLMGLDRSSHGIVPRWNRGSFSLLIDAAPSPAPRFFANHGRRRFVDLYRARKEWRKDVEKEVDLLLEHGGEKVKMRTTGSDFRPVKSWLGRPVHSTIDGWKTQARGGGRGEMVAVSRQKVAVALPEGATFDTYLATTMPEDIEAETELDTEGKPDRSRLWFKKAARAKGQETGSKAPGEGESRTVTAQCWMAEDFPLALRQLVPLLEALGEANEHIQKAAGFMQHWSEQELFPVKVQVPLMWTVHLSMRFKEFEILEKDDPAMEPGYFEVPKDYQETTLEAVRAEHAGENQN</sequence>
<dbReference type="PROSITE" id="PS50088">
    <property type="entry name" value="ANK_REPEAT"/>
    <property type="match status" value="1"/>
</dbReference>
<evidence type="ECO:0000256" key="3">
    <source>
        <dbReference type="ARBA" id="ARBA00022824"/>
    </source>
</evidence>